<comment type="caution">
    <text evidence="3">The sequence shown here is derived from an EMBL/GenBank/DDBJ whole genome shotgun (WGS) entry which is preliminary data.</text>
</comment>
<dbReference type="AlphaFoldDB" id="A0A8H5CCH5"/>
<evidence type="ECO:0000256" key="1">
    <source>
        <dbReference type="SAM" id="MobiDB-lite"/>
    </source>
</evidence>
<dbReference type="InterPro" id="IPR000253">
    <property type="entry name" value="FHA_dom"/>
</dbReference>
<dbReference type="Gene3D" id="2.60.200.20">
    <property type="match status" value="1"/>
</dbReference>
<dbReference type="SMART" id="SM00240">
    <property type="entry name" value="FHA"/>
    <property type="match status" value="1"/>
</dbReference>
<feature type="compositionally biased region" description="Basic residues" evidence="1">
    <location>
        <begin position="365"/>
        <end position="381"/>
    </location>
</feature>
<evidence type="ECO:0000313" key="4">
    <source>
        <dbReference type="Proteomes" id="UP000541558"/>
    </source>
</evidence>
<feature type="region of interest" description="Disordered" evidence="1">
    <location>
        <begin position="350"/>
        <end position="415"/>
    </location>
</feature>
<dbReference type="PANTHER" id="PTHR23308">
    <property type="entry name" value="NUCLEAR INHIBITOR OF PROTEIN PHOSPHATASE-1"/>
    <property type="match status" value="1"/>
</dbReference>
<dbReference type="EMBL" id="JAACJK010000010">
    <property type="protein sequence ID" value="KAF5338943.1"/>
    <property type="molecule type" value="Genomic_DNA"/>
</dbReference>
<reference evidence="3 4" key="1">
    <citation type="journal article" date="2020" name="ISME J.">
        <title>Uncovering the hidden diversity of litter-decomposition mechanisms in mushroom-forming fungi.</title>
        <authorList>
            <person name="Floudas D."/>
            <person name="Bentzer J."/>
            <person name="Ahren D."/>
            <person name="Johansson T."/>
            <person name="Persson P."/>
            <person name="Tunlid A."/>
        </authorList>
    </citation>
    <scope>NUCLEOTIDE SEQUENCE [LARGE SCALE GENOMIC DNA]</scope>
    <source>
        <strain evidence="3 4">CBS 175.51</strain>
    </source>
</reference>
<dbReference type="InterPro" id="IPR050923">
    <property type="entry name" value="Cell_Proc_Reg/RNA_Proc"/>
</dbReference>
<organism evidence="3 4">
    <name type="scientific">Ephemerocybe angulata</name>
    <dbReference type="NCBI Taxonomy" id="980116"/>
    <lineage>
        <taxon>Eukaryota</taxon>
        <taxon>Fungi</taxon>
        <taxon>Dikarya</taxon>
        <taxon>Basidiomycota</taxon>
        <taxon>Agaricomycotina</taxon>
        <taxon>Agaricomycetes</taxon>
        <taxon>Agaricomycetidae</taxon>
        <taxon>Agaricales</taxon>
        <taxon>Agaricineae</taxon>
        <taxon>Psathyrellaceae</taxon>
        <taxon>Ephemerocybe</taxon>
    </lineage>
</organism>
<proteinExistence type="predicted"/>
<evidence type="ECO:0000259" key="2">
    <source>
        <dbReference type="PROSITE" id="PS50006"/>
    </source>
</evidence>
<dbReference type="Pfam" id="PF00498">
    <property type="entry name" value="FHA"/>
    <property type="match status" value="1"/>
</dbReference>
<name>A0A8H5CCH5_9AGAR</name>
<sequence length="545" mass="60419">MTIHDILAAVTRKVRPIDAVTREKGPMIAGTHMTIIVVPQVDAHVVTMAMATTRENGKKREEETGTAMTVGLKTIRGGGRSVDIEDKAKPNFKPSGLLAAETNTVKAADGTSTVLKYNEPPEARKPLLGWRLYVFKGSEQLEMMHVHRQSAYLIGRDRMVADILLEHPSCSKQHAAIQHRLVHEMDDLGNRKGIIKPFIIDLESTNGTMVNDDKVPAARYYELKAGDVGSQFDDENGLQKPYNTDGYSVDTAQLWPSFGSRSSTPKPAPSTHMQPTYDPSINPAYLNAPLQTMPPSAPGSPFYAPSPASDTSDNVFSSPSCSARPNLAASPAVTFALPILDFDDMLEDDNDDDGEWCPPSTRSTPARKRGGRQSAAAKRRARSDSPVAKKPVRKTPYNIRKRQRNPPPSRVFQMHGPGAEEMKRAITTKGFAIEATYGFECPAERCEYRMRGKSRVPDFKRHMGAHLREAYPELFDIACKGITLEEFQELSEMEKETVRNATDHDGSPFQWRGGEWRIGGCQRTFSRGDALTRHLKGRSGCMRIH</sequence>
<feature type="region of interest" description="Disordered" evidence="1">
    <location>
        <begin position="291"/>
        <end position="321"/>
    </location>
</feature>
<evidence type="ECO:0000313" key="3">
    <source>
        <dbReference type="EMBL" id="KAF5338943.1"/>
    </source>
</evidence>
<feature type="domain" description="FHA" evidence="2">
    <location>
        <begin position="152"/>
        <end position="215"/>
    </location>
</feature>
<dbReference type="InterPro" id="IPR008984">
    <property type="entry name" value="SMAD_FHA_dom_sf"/>
</dbReference>
<accession>A0A8H5CCH5</accession>
<dbReference type="PROSITE" id="PS50006">
    <property type="entry name" value="FHA_DOMAIN"/>
    <property type="match status" value="1"/>
</dbReference>
<keyword evidence="4" id="KW-1185">Reference proteome</keyword>
<feature type="compositionally biased region" description="Polar residues" evidence="1">
    <location>
        <begin position="308"/>
        <end position="321"/>
    </location>
</feature>
<dbReference type="SUPFAM" id="SSF49879">
    <property type="entry name" value="SMAD/FHA domain"/>
    <property type="match status" value="1"/>
</dbReference>
<gene>
    <name evidence="3" type="ORF">D9611_008730</name>
</gene>
<protein>
    <recommendedName>
        <fullName evidence="2">FHA domain-containing protein</fullName>
    </recommendedName>
</protein>
<dbReference type="Proteomes" id="UP000541558">
    <property type="component" value="Unassembled WGS sequence"/>
</dbReference>
<dbReference type="OrthoDB" id="444265at2759"/>